<dbReference type="InterPro" id="IPR024787">
    <property type="entry name" value="EcsC"/>
</dbReference>
<dbReference type="RefSeq" id="WP_284718906.1">
    <property type="nucleotide sequence ID" value="NZ_PGFT01000001.1"/>
</dbReference>
<dbReference type="EMBL" id="PGFT01000001">
    <property type="protein sequence ID" value="MDH4903723.1"/>
    <property type="molecule type" value="Genomic_DNA"/>
</dbReference>
<keyword evidence="2" id="KW-1185">Reference proteome</keyword>
<comment type="caution">
    <text evidence="1">The sequence shown here is derived from an EMBL/GenBank/DDBJ whole genome shotgun (WGS) entry which is preliminary data.</text>
</comment>
<accession>A0ABT6IPG7</accession>
<organism evidence="1 2">
    <name type="scientific">Psychrobacter pocilloporae</name>
    <dbReference type="NCBI Taxonomy" id="1775882"/>
    <lineage>
        <taxon>Bacteria</taxon>
        <taxon>Pseudomonadati</taxon>
        <taxon>Pseudomonadota</taxon>
        <taxon>Gammaproteobacteria</taxon>
        <taxon>Moraxellales</taxon>
        <taxon>Moraxellaceae</taxon>
        <taxon>Psychrobacter</taxon>
    </lineage>
</organism>
<sequence length="128" mass="13982">MNDKGEQLFAMSLLAVAISASAEARKAALDDTRAMIKDPETQTFNQINEEVMSRVLRQTATKVATNMVKTKAAQIIPAVGAVVAGGVNANYSEFSIKTIQWDWDNFFAASVCVGTARKENLDQFHLDI</sequence>
<protein>
    <submittedName>
        <fullName evidence="1">Uncharacterized protein</fullName>
    </submittedName>
</protein>
<name>A0ABT6IPG7_9GAMM</name>
<evidence type="ECO:0000313" key="2">
    <source>
        <dbReference type="Proteomes" id="UP001243298"/>
    </source>
</evidence>
<reference evidence="1 2" key="1">
    <citation type="submission" date="2017-11" db="EMBL/GenBank/DDBJ databases">
        <title>Whole genome sequencing of Psychrobacter pocilloporae S6-60T(=JCM 31058T=LMG 29157T).</title>
        <authorList>
            <person name="Das S.K."/>
        </authorList>
    </citation>
    <scope>NUCLEOTIDE SEQUENCE [LARGE SCALE GENOMIC DNA]</scope>
    <source>
        <strain evidence="1 2">S6-60</strain>
    </source>
</reference>
<proteinExistence type="predicted"/>
<dbReference type="Proteomes" id="UP001243298">
    <property type="component" value="Unassembled WGS sequence"/>
</dbReference>
<gene>
    <name evidence="1" type="ORF">CUR83_01280</name>
</gene>
<dbReference type="Pfam" id="PF12787">
    <property type="entry name" value="EcsC"/>
    <property type="match status" value="1"/>
</dbReference>
<evidence type="ECO:0000313" key="1">
    <source>
        <dbReference type="EMBL" id="MDH4903723.1"/>
    </source>
</evidence>